<dbReference type="OrthoDB" id="5989670at2759"/>
<sequence>MAADQPAHPNAASTTREETLRELQANDITTIEASHISTSAVNRTRVAFLGLPRKQVPNELPKLQYKVVGPLGGHPHPGPPAALNPCPMMRMCDDKCSSDINKRLKCAPSCSEACCADILIPPPTPPIGSGGGPCSDACAPSYLPDCCNGAMPPMAPQPFPLWDPNRYMPTWDPSRGTHPQPVTLSL</sequence>
<gene>
    <name evidence="1" type="ORF">OS493_002168</name>
</gene>
<proteinExistence type="predicted"/>
<dbReference type="Proteomes" id="UP001163046">
    <property type="component" value="Unassembled WGS sequence"/>
</dbReference>
<evidence type="ECO:0000313" key="2">
    <source>
        <dbReference type="Proteomes" id="UP001163046"/>
    </source>
</evidence>
<protein>
    <submittedName>
        <fullName evidence="1">Uncharacterized protein</fullName>
    </submittedName>
</protein>
<comment type="caution">
    <text evidence="1">The sequence shown here is derived from an EMBL/GenBank/DDBJ whole genome shotgun (WGS) entry which is preliminary data.</text>
</comment>
<dbReference type="AlphaFoldDB" id="A0A9X0CTV0"/>
<dbReference type="EMBL" id="MU826826">
    <property type="protein sequence ID" value="KAJ7375405.1"/>
    <property type="molecule type" value="Genomic_DNA"/>
</dbReference>
<accession>A0A9X0CTV0</accession>
<name>A0A9X0CTV0_9CNID</name>
<evidence type="ECO:0000313" key="1">
    <source>
        <dbReference type="EMBL" id="KAJ7375405.1"/>
    </source>
</evidence>
<organism evidence="1 2">
    <name type="scientific">Desmophyllum pertusum</name>
    <dbReference type="NCBI Taxonomy" id="174260"/>
    <lineage>
        <taxon>Eukaryota</taxon>
        <taxon>Metazoa</taxon>
        <taxon>Cnidaria</taxon>
        <taxon>Anthozoa</taxon>
        <taxon>Hexacorallia</taxon>
        <taxon>Scleractinia</taxon>
        <taxon>Caryophylliina</taxon>
        <taxon>Caryophylliidae</taxon>
        <taxon>Desmophyllum</taxon>
    </lineage>
</organism>
<reference evidence="1" key="1">
    <citation type="submission" date="2023-01" db="EMBL/GenBank/DDBJ databases">
        <title>Genome assembly of the deep-sea coral Lophelia pertusa.</title>
        <authorList>
            <person name="Herrera S."/>
            <person name="Cordes E."/>
        </authorList>
    </citation>
    <scope>NUCLEOTIDE SEQUENCE</scope>
    <source>
        <strain evidence="1">USNM1676648</strain>
        <tissue evidence="1">Polyp</tissue>
    </source>
</reference>
<keyword evidence="2" id="KW-1185">Reference proteome</keyword>